<accession>A0A486D165</accession>
<organism evidence="2">
    <name type="scientific">Klebsiella pneumoniae</name>
    <dbReference type="NCBI Taxonomy" id="573"/>
    <lineage>
        <taxon>Bacteria</taxon>
        <taxon>Pseudomonadati</taxon>
        <taxon>Pseudomonadota</taxon>
        <taxon>Gammaproteobacteria</taxon>
        <taxon>Enterobacterales</taxon>
        <taxon>Enterobacteriaceae</taxon>
        <taxon>Klebsiella/Raoultella group</taxon>
        <taxon>Klebsiella</taxon>
        <taxon>Klebsiella pneumoniae complex</taxon>
    </lineage>
</organism>
<keyword evidence="2" id="KW-0969">Cilium</keyword>
<dbReference type="SUPFAM" id="SSF52266">
    <property type="entry name" value="SGNH hydrolase"/>
    <property type="match status" value="1"/>
</dbReference>
<gene>
    <name evidence="2" type="ORF">SAMEA4873656_00579</name>
</gene>
<dbReference type="Pfam" id="PF13472">
    <property type="entry name" value="Lipase_GDSL_2"/>
    <property type="match status" value="1"/>
</dbReference>
<reference evidence="2" key="1">
    <citation type="submission" date="2019-03" db="EMBL/GenBank/DDBJ databases">
        <authorList>
            <consortium name="Pathogen Informatics"/>
        </authorList>
    </citation>
    <scope>NUCLEOTIDE SEQUENCE</scope>
    <source>
        <strain evidence="2">5012STDY7626466</strain>
    </source>
</reference>
<dbReference type="InterPro" id="IPR013830">
    <property type="entry name" value="SGNH_hydro"/>
</dbReference>
<feature type="domain" description="SGNH hydrolase-type esterase" evidence="1">
    <location>
        <begin position="881"/>
        <end position="1029"/>
    </location>
</feature>
<name>A0A486D165_KLEPN</name>
<keyword evidence="2" id="KW-0966">Cell projection</keyword>
<sequence length="1051" mass="113809">MAELNPPLGTTTPEIFLDNVKRADELVNGPAGTVNDRAGEPLDTWRQMMAKNDEVRQNLIPLNKQYQTLAAAQADIANIPVGSTTYYRSPDNSALAIEVMNVGGTLQPTGRRMVSQKTVEGIIPSLVGPGMNLFNKGAVISGFYLFEGTGIPRENPEYCYSEKISAVAGGAYTSRLLTRVVTFFDGNDNYLSDLSSVTAFTAPAGSAYFIVSVPLINIDTYQVTFGAGEMPYRAYQAVLRDKIKGAPTNSYRTLGFTAGKNLFNPADAMPGVHLSSIGTILTDSDTSMTVSGYIPVDPTQPYCVDHPWKAATYYDAKGVFISRQYDSSYSTKPVNPLTLPSNAAYMRIEIPAVVASVTMVEKNNKATEFEPFKSKAPSEYSGVPVVFSEPVKALTETDLYGPGTNLFNKNKVVDGYINEFGAWFPVPAASGSVYITSEYIKVSAGDVLNSSRSMRFINFYDSDKKHLSSVSAVNVVTAPASAAYVRITTLLLNKDAMFVARASVLPPVEDYVHVMRKVLPDGFQIRIPGDIVDADQLDIDFVKHGLIVLGKNLFNRATVQSGYINESGTVISPDSRYVYSDYIPVEFSTAYVLRIGARFITFYNASKTFIRTDASSTQALTSFVTESEIAYVRITFGSDRYVEAQVEKGDSATAFEEYAFYYLSEMPDGTPVKVKGAEVVSETVPDVFGIERLRETHMRMTKMSFGDAVRLIVAMMGDSYTRTSPRYVLKVAQILWRYFNSAGTAATVPPIGYGWRSFGFDPNGDNTDVMGTSVVQSGFSCAYNTGHGPDISSVTASASGATISYSQNFALGFDSFLFAEGGSGVIQCQATGMADPVTIDLSAHPAGMQIIPLALPTTGSGTVTFTVITPPVTLYGANILNQTMSGVLVHKMGGSGSHTNHWVNAMDQRWLDAFDNLGADLVTIMLGTNDQGAQLSAATFRANILTMIDRVRSVRPTADILLICPAENNRPAGNSIPMSTYAEVMYKIARDDRDVAFLNLQASFGQKHEDYAAGSDRPWMIGDGLHPDPSTGGYAIAGAIARALALPIFFK</sequence>
<dbReference type="GO" id="GO:0016788">
    <property type="term" value="F:hydrolase activity, acting on ester bonds"/>
    <property type="evidence" value="ECO:0007669"/>
    <property type="project" value="UniProtKB-ARBA"/>
</dbReference>
<keyword evidence="2" id="KW-0282">Flagellum</keyword>
<evidence type="ECO:0000259" key="1">
    <source>
        <dbReference type="Pfam" id="PF13472"/>
    </source>
</evidence>
<evidence type="ECO:0000313" key="2">
    <source>
        <dbReference type="EMBL" id="VGL85616.1"/>
    </source>
</evidence>
<dbReference type="InterPro" id="IPR036514">
    <property type="entry name" value="SGNH_hydro_sf"/>
</dbReference>
<proteinExistence type="predicted"/>
<dbReference type="Gene3D" id="3.40.50.1110">
    <property type="entry name" value="SGNH hydrolase"/>
    <property type="match status" value="1"/>
</dbReference>
<dbReference type="CDD" id="cd00229">
    <property type="entry name" value="SGNH_hydrolase"/>
    <property type="match status" value="1"/>
</dbReference>
<dbReference type="EMBL" id="CAAHCZ010000001">
    <property type="protein sequence ID" value="VGL85616.1"/>
    <property type="molecule type" value="Genomic_DNA"/>
</dbReference>
<protein>
    <submittedName>
        <fullName evidence="2">Flagellar biosynthesis, cell-distal portion of basal-body rod</fullName>
    </submittedName>
</protein>
<dbReference type="AlphaFoldDB" id="A0A486D165"/>